<dbReference type="AlphaFoldDB" id="F4QS76"/>
<dbReference type="Proteomes" id="UP000006512">
    <property type="component" value="Unassembled WGS sequence"/>
</dbReference>
<name>F4QS76_9CAUL</name>
<gene>
    <name evidence="1" type="ORF">ABI_40130</name>
</gene>
<dbReference type="OrthoDB" id="9814896at2"/>
<evidence type="ECO:0000313" key="1">
    <source>
        <dbReference type="EMBL" id="EGF89596.1"/>
    </source>
</evidence>
<dbReference type="HOGENOM" id="CLU_086339_0_0_5"/>
<sequence>MKLFPKKIHAKPFRTDTGWHRFWTRMHFLWADHAYLRLGFTNAHWIGPDMVRTNQPWPFQLASWKKKGIRTVINLRGGKGSFYYMEKYACEKLGLILEDFGLTSRSLPTAQEMRDAKALFERIQYPALLHCKSGADRAGMMSVLYCHFHLKQPIEVAAQQLSMKYLHMKAGMTGVLDHLFEVYLRDVAPTGVAFYDWTQSEAYDPAAIKANFTASWWGTLMTEKLLRRE</sequence>
<reference evidence="2" key="1">
    <citation type="submission" date="2011-03" db="EMBL/GenBank/DDBJ databases">
        <title>Draft genome sequence of Brevundimonas diminuta.</title>
        <authorList>
            <person name="Brown P.J.B."/>
            <person name="Buechlein A."/>
            <person name="Hemmerich C."/>
            <person name="Brun Y.V."/>
        </authorList>
    </citation>
    <scope>NUCLEOTIDE SEQUENCE [LARGE SCALE GENOMIC DNA]</scope>
    <source>
        <strain evidence="2">C19</strain>
    </source>
</reference>
<dbReference type="SUPFAM" id="SSF52799">
    <property type="entry name" value="(Phosphotyrosine protein) phosphatases II"/>
    <property type="match status" value="1"/>
</dbReference>
<keyword evidence="2" id="KW-1185">Reference proteome</keyword>
<protein>
    <submittedName>
        <fullName evidence="1">Protein tyrosine/serine phosphatase</fullName>
    </submittedName>
</protein>
<accession>F4QS76</accession>
<dbReference type="InterPro" id="IPR029021">
    <property type="entry name" value="Prot-tyrosine_phosphatase-like"/>
</dbReference>
<dbReference type="RefSeq" id="WP_006274791.1">
    <property type="nucleotide sequence ID" value="NZ_GL883080.1"/>
</dbReference>
<dbReference type="eggNOG" id="COG2365">
    <property type="taxonomic scope" value="Bacteria"/>
</dbReference>
<evidence type="ECO:0000313" key="2">
    <source>
        <dbReference type="Proteomes" id="UP000006512"/>
    </source>
</evidence>
<dbReference type="STRING" id="715226.ABI_40130"/>
<dbReference type="EMBL" id="GL883080">
    <property type="protein sequence ID" value="EGF89596.1"/>
    <property type="molecule type" value="Genomic_DNA"/>
</dbReference>
<proteinExistence type="predicted"/>
<organism evidence="1 2">
    <name type="scientific">Asticcacaulis biprosthecium C19</name>
    <dbReference type="NCBI Taxonomy" id="715226"/>
    <lineage>
        <taxon>Bacteria</taxon>
        <taxon>Pseudomonadati</taxon>
        <taxon>Pseudomonadota</taxon>
        <taxon>Alphaproteobacteria</taxon>
        <taxon>Caulobacterales</taxon>
        <taxon>Caulobacteraceae</taxon>
        <taxon>Asticcacaulis</taxon>
    </lineage>
</organism>
<dbReference type="Gene3D" id="3.90.190.10">
    <property type="entry name" value="Protein tyrosine phosphatase superfamily"/>
    <property type="match status" value="1"/>
</dbReference>